<dbReference type="RefSeq" id="WP_051882820.1">
    <property type="nucleotide sequence ID" value="NZ_APNK01000002.1"/>
</dbReference>
<dbReference type="PATRIC" id="fig|1304275.5.peg.503"/>
<comment type="similarity">
    <text evidence="2">Belongs to the class-IV pyridoxal-phosphate-dependent aminotransferase family.</text>
</comment>
<keyword evidence="4" id="KW-0663">Pyridoxal phosphate</keyword>
<comment type="subunit">
    <text evidence="3">Homodimer.</text>
</comment>
<gene>
    <name evidence="11" type="ORF">C41B8_02482</name>
</gene>
<keyword evidence="12" id="KW-1185">Reference proteome</keyword>
<dbReference type="PANTHER" id="PTHR42743:SF13">
    <property type="entry name" value="P-LOOP CONTAINING NUCLEOSIDE TRIPHOSPHATE HYDROLASE PROTEIN"/>
    <property type="match status" value="1"/>
</dbReference>
<comment type="catalytic activity">
    <reaction evidence="9">
        <text>4-amino-4-deoxychorismate = 4-aminobenzoate + pyruvate + H(+)</text>
        <dbReference type="Rhea" id="RHEA:16201"/>
        <dbReference type="ChEBI" id="CHEBI:15361"/>
        <dbReference type="ChEBI" id="CHEBI:15378"/>
        <dbReference type="ChEBI" id="CHEBI:17836"/>
        <dbReference type="ChEBI" id="CHEBI:58406"/>
        <dbReference type="EC" id="4.1.3.38"/>
    </reaction>
</comment>
<dbReference type="SUPFAM" id="SSF56752">
    <property type="entry name" value="D-aminoacid aminotransferase-like PLP-dependent enzymes"/>
    <property type="match status" value="1"/>
</dbReference>
<dbReference type="STRING" id="1304275.C41B8_02482"/>
<dbReference type="AlphaFoldDB" id="A0A084IQH6"/>
<dbReference type="Gene3D" id="3.30.470.10">
    <property type="match status" value="1"/>
</dbReference>
<dbReference type="Pfam" id="PF01063">
    <property type="entry name" value="Aminotran_4"/>
    <property type="match status" value="1"/>
</dbReference>
<evidence type="ECO:0000313" key="12">
    <source>
        <dbReference type="Proteomes" id="UP000028302"/>
    </source>
</evidence>
<keyword evidence="5" id="KW-0289">Folate biosynthesis</keyword>
<evidence type="ECO:0000256" key="5">
    <source>
        <dbReference type="ARBA" id="ARBA00022909"/>
    </source>
</evidence>
<dbReference type="Proteomes" id="UP000028302">
    <property type="component" value="Unassembled WGS sequence"/>
</dbReference>
<dbReference type="OrthoDB" id="9805628at2"/>
<dbReference type="EMBL" id="APNK01000002">
    <property type="protein sequence ID" value="KEZ78960.1"/>
    <property type="molecule type" value="Genomic_DNA"/>
</dbReference>
<proteinExistence type="inferred from homology"/>
<comment type="cofactor">
    <cofactor evidence="1">
        <name>pyridoxal 5'-phosphate</name>
        <dbReference type="ChEBI" id="CHEBI:597326"/>
    </cofactor>
</comment>
<evidence type="ECO:0000256" key="10">
    <source>
        <dbReference type="NCBIfam" id="TIGR03461"/>
    </source>
</evidence>
<evidence type="ECO:0000256" key="1">
    <source>
        <dbReference type="ARBA" id="ARBA00001933"/>
    </source>
</evidence>
<dbReference type="InterPro" id="IPR043131">
    <property type="entry name" value="BCAT-like_N"/>
</dbReference>
<dbReference type="GO" id="GO:0030170">
    <property type="term" value="F:pyridoxal phosphate binding"/>
    <property type="evidence" value="ECO:0007669"/>
    <property type="project" value="InterPro"/>
</dbReference>
<evidence type="ECO:0000256" key="2">
    <source>
        <dbReference type="ARBA" id="ARBA00009320"/>
    </source>
</evidence>
<protein>
    <recommendedName>
        <fullName evidence="8 10">Aminodeoxychorismate lyase</fullName>
        <ecNumber evidence="8 10">4.1.3.38</ecNumber>
    </recommendedName>
</protein>
<evidence type="ECO:0000313" key="11">
    <source>
        <dbReference type="EMBL" id="KEZ78960.1"/>
    </source>
</evidence>
<dbReference type="InterPro" id="IPR043132">
    <property type="entry name" value="BCAT-like_C"/>
</dbReference>
<reference evidence="11 12" key="1">
    <citation type="submission" date="2013-03" db="EMBL/GenBank/DDBJ databases">
        <title>Salinisphaera hydrothermalis C41B8 Genome Sequencing.</title>
        <authorList>
            <person name="Li C."/>
            <person name="Lai Q."/>
            <person name="Shao Z."/>
        </authorList>
    </citation>
    <scope>NUCLEOTIDE SEQUENCE [LARGE SCALE GENOMIC DNA]</scope>
    <source>
        <strain evidence="11 12">C41B8</strain>
    </source>
</reference>
<dbReference type="GO" id="GO:0008696">
    <property type="term" value="F:4-amino-4-deoxychorismate lyase activity"/>
    <property type="evidence" value="ECO:0007669"/>
    <property type="project" value="UniProtKB-UniRule"/>
</dbReference>
<accession>A0A084IQH6</accession>
<dbReference type="InterPro" id="IPR001544">
    <property type="entry name" value="Aminotrans_IV"/>
</dbReference>
<keyword evidence="6 11" id="KW-0456">Lyase</keyword>
<dbReference type="InterPro" id="IPR017824">
    <property type="entry name" value="Aminodeoxychorismate_lyase_IV"/>
</dbReference>
<dbReference type="PANTHER" id="PTHR42743">
    <property type="entry name" value="AMINO-ACID AMINOTRANSFERASE"/>
    <property type="match status" value="1"/>
</dbReference>
<dbReference type="EC" id="4.1.3.38" evidence="8 10"/>
<dbReference type="Gene3D" id="3.20.10.10">
    <property type="entry name" value="D-amino Acid Aminotransferase, subunit A, domain 2"/>
    <property type="match status" value="1"/>
</dbReference>
<evidence type="ECO:0000256" key="9">
    <source>
        <dbReference type="ARBA" id="ARBA00049529"/>
    </source>
</evidence>
<dbReference type="InterPro" id="IPR050571">
    <property type="entry name" value="Class-IV_PLP-Dep_Aminotrnsfr"/>
</dbReference>
<evidence type="ECO:0000256" key="4">
    <source>
        <dbReference type="ARBA" id="ARBA00022898"/>
    </source>
</evidence>
<dbReference type="GO" id="GO:0046656">
    <property type="term" value="P:folic acid biosynthetic process"/>
    <property type="evidence" value="ECO:0007669"/>
    <property type="project" value="UniProtKB-KW"/>
</dbReference>
<dbReference type="NCBIfam" id="TIGR03461">
    <property type="entry name" value="pabC_Proteo"/>
    <property type="match status" value="1"/>
</dbReference>
<evidence type="ECO:0000256" key="3">
    <source>
        <dbReference type="ARBA" id="ARBA00011738"/>
    </source>
</evidence>
<sequence>MAEAMLIDGRAARELPADDRGLAYGDGIFRTLRMESGRVVAWPFHHARLMHDCAALELEAPPRETLEAELRILGQGGLSGVLKITITRGSGGRGYAPPGRPTPRRILSLHAGLPPVPDALAMPVCPITLATPAVLAGVKHLNRLEQVLARRYCERQDIADAVMCDAHGQVVCTTMRNLMFIDRAQRWYTPDLARAGVIGATRERLRARLPDLIEATIDTARLSDFRAAVACNSVGGAVAVTQIGRHEFADSRQWAAYANELLGQSV</sequence>
<dbReference type="InterPro" id="IPR036038">
    <property type="entry name" value="Aminotransferase-like"/>
</dbReference>
<comment type="pathway">
    <text evidence="7">Cofactor biosynthesis; tetrahydrofolate biosynthesis; 4-aminobenzoate from chorismate: step 2/2.</text>
</comment>
<evidence type="ECO:0000256" key="6">
    <source>
        <dbReference type="ARBA" id="ARBA00023239"/>
    </source>
</evidence>
<dbReference type="GO" id="GO:0008153">
    <property type="term" value="P:4-aminobenzoate biosynthetic process"/>
    <property type="evidence" value="ECO:0007669"/>
    <property type="project" value="UniProtKB-UniRule"/>
</dbReference>
<dbReference type="eggNOG" id="COG0115">
    <property type="taxonomic scope" value="Bacteria"/>
</dbReference>
<name>A0A084IQH6_SALHC</name>
<organism evidence="11 12">
    <name type="scientific">Salinisphaera hydrothermalis (strain C41B8)</name>
    <dbReference type="NCBI Taxonomy" id="1304275"/>
    <lineage>
        <taxon>Bacteria</taxon>
        <taxon>Pseudomonadati</taxon>
        <taxon>Pseudomonadota</taxon>
        <taxon>Gammaproteobacteria</taxon>
        <taxon>Salinisphaerales</taxon>
        <taxon>Salinisphaeraceae</taxon>
        <taxon>Salinisphaera</taxon>
    </lineage>
</organism>
<comment type="caution">
    <text evidence="11">The sequence shown here is derived from an EMBL/GenBank/DDBJ whole genome shotgun (WGS) entry which is preliminary data.</text>
</comment>
<evidence type="ECO:0000256" key="7">
    <source>
        <dbReference type="ARBA" id="ARBA00035633"/>
    </source>
</evidence>
<evidence type="ECO:0000256" key="8">
    <source>
        <dbReference type="ARBA" id="ARBA00035676"/>
    </source>
</evidence>